<keyword evidence="4" id="KW-1185">Reference proteome</keyword>
<gene>
    <name evidence="3" type="ORF">ACFSBJ_06915</name>
</gene>
<keyword evidence="1" id="KW-0472">Membrane</keyword>
<dbReference type="AlphaFoldDB" id="A0ABD6CXU5"/>
<proteinExistence type="predicted"/>
<name>A0ABD6CXU5_9EURY</name>
<dbReference type="InterPro" id="IPR006311">
    <property type="entry name" value="TAT_signal"/>
</dbReference>
<sequence length="473" mass="51119">MSDDTRRDDATRGSHSTNRRSVLLGGGAVLGLGTVGSSVVRGLLGGDDSTAAHDPSRISDPQIEFFDVDESYLSLGDVTFRGGNTLDLVVGLGSGAYARDDEPDDRFYTIADRGPNINCSDAPAVADRSVESICGDDTGGKIFTNPGYTPSIYTVRLDSMAPSQTAAVTETIPLKDSDGHDITAISNPLESTNTEGAHSINGNRIPYDPNGMDIEAIVRLQDGSFWIAEEYAPSIAHVASDGRVLDRHVPEGVDEDLSAATYPVTPSLPAVWRRRKLNRGIESLGVLPDEGSLVFAIQSPLANPDVATSEASRNIRIAQFDVDQNAVTDQYLYRLDRPQTFARDSRNGDPTQSDVKISELRVLDESHLLVLERVSRTTKLYVVSMDETDPIPAEYDALDREPTLASQSGDELSVDHFEKTLVFSTDDHDGFASKLEGVAMPNPETLILINDNDFGYSGAETQIARLTLSEPIV</sequence>
<organism evidence="3 4">
    <name type="scientific">Haloplanus ruber</name>
    <dbReference type="NCBI Taxonomy" id="869892"/>
    <lineage>
        <taxon>Archaea</taxon>
        <taxon>Methanobacteriati</taxon>
        <taxon>Methanobacteriota</taxon>
        <taxon>Stenosarchaea group</taxon>
        <taxon>Halobacteria</taxon>
        <taxon>Halobacteriales</taxon>
        <taxon>Haloferacaceae</taxon>
        <taxon>Haloplanus</taxon>
    </lineage>
</organism>
<keyword evidence="1" id="KW-1133">Transmembrane helix</keyword>
<dbReference type="Pfam" id="PF13449">
    <property type="entry name" value="Phytase-like"/>
    <property type="match status" value="1"/>
</dbReference>
<comment type="caution">
    <text evidence="3">The sequence shown here is derived from an EMBL/GenBank/DDBJ whole genome shotgun (WGS) entry which is preliminary data.</text>
</comment>
<accession>A0ABD6CXU5</accession>
<evidence type="ECO:0000259" key="2">
    <source>
        <dbReference type="Pfam" id="PF13449"/>
    </source>
</evidence>
<dbReference type="InterPro" id="IPR027372">
    <property type="entry name" value="Phytase-like_dom"/>
</dbReference>
<dbReference type="PANTHER" id="PTHR37957">
    <property type="entry name" value="BLR7070 PROTEIN"/>
    <property type="match status" value="1"/>
</dbReference>
<reference evidence="3 4" key="1">
    <citation type="journal article" date="2019" name="Int. J. Syst. Evol. Microbiol.">
        <title>The Global Catalogue of Microorganisms (GCM) 10K type strain sequencing project: providing services to taxonomists for standard genome sequencing and annotation.</title>
        <authorList>
            <consortium name="The Broad Institute Genomics Platform"/>
            <consortium name="The Broad Institute Genome Sequencing Center for Infectious Disease"/>
            <person name="Wu L."/>
            <person name="Ma J."/>
        </authorList>
    </citation>
    <scope>NUCLEOTIDE SEQUENCE [LARGE SCALE GENOMIC DNA]</scope>
    <source>
        <strain evidence="3 4">CGMCC 1.10594</strain>
    </source>
</reference>
<feature type="domain" description="Phytase-like" evidence="2">
    <location>
        <begin position="103"/>
        <end position="454"/>
    </location>
</feature>
<dbReference type="PROSITE" id="PS51318">
    <property type="entry name" value="TAT"/>
    <property type="match status" value="1"/>
</dbReference>
<protein>
    <submittedName>
        <fullName evidence="3">Esterase-like activity of phytase family protein</fullName>
    </submittedName>
</protein>
<feature type="transmembrane region" description="Helical" evidence="1">
    <location>
        <begin position="21"/>
        <end position="44"/>
    </location>
</feature>
<keyword evidence="1" id="KW-0812">Transmembrane</keyword>
<dbReference type="PANTHER" id="PTHR37957:SF1">
    <property type="entry name" value="PHYTASE-LIKE DOMAIN-CONTAINING PROTEIN"/>
    <property type="match status" value="1"/>
</dbReference>
<evidence type="ECO:0000313" key="3">
    <source>
        <dbReference type="EMBL" id="MFD1633466.1"/>
    </source>
</evidence>
<dbReference type="RefSeq" id="WP_256405652.1">
    <property type="nucleotide sequence ID" value="NZ_CP187151.1"/>
</dbReference>
<evidence type="ECO:0000256" key="1">
    <source>
        <dbReference type="SAM" id="Phobius"/>
    </source>
</evidence>
<evidence type="ECO:0000313" key="4">
    <source>
        <dbReference type="Proteomes" id="UP001597075"/>
    </source>
</evidence>
<dbReference type="EMBL" id="JBHUDL010000009">
    <property type="protein sequence ID" value="MFD1633466.1"/>
    <property type="molecule type" value="Genomic_DNA"/>
</dbReference>
<dbReference type="Proteomes" id="UP001597075">
    <property type="component" value="Unassembled WGS sequence"/>
</dbReference>